<dbReference type="EMBL" id="AEAG01001862">
    <property type="protein sequence ID" value="EGH26060.1"/>
    <property type="molecule type" value="Genomic_DNA"/>
</dbReference>
<sequence length="116" mass="12950">AGEPLPRDTRETVLQVDNLKVWFSLTGGILRRHKEYLKAVDDISLSIERGKTLGIVGESGSGKSTLGQAILRLLESRGGIRFRGQALDGLSQKQMRPWRKEMQVVFQDPYGSLSPR</sequence>
<proteinExistence type="predicted"/>
<dbReference type="Proteomes" id="UP000003465">
    <property type="component" value="Unassembled WGS sequence"/>
</dbReference>
<dbReference type="AlphaFoldDB" id="A0A656GL59"/>
<dbReference type="GO" id="GO:0016887">
    <property type="term" value="F:ATP hydrolysis activity"/>
    <property type="evidence" value="ECO:0007669"/>
    <property type="project" value="InterPro"/>
</dbReference>
<gene>
    <name evidence="5" type="ORF">PSYMO_33400</name>
</gene>
<name>A0A656GL59_PSEA0</name>
<dbReference type="GO" id="GO:0005524">
    <property type="term" value="F:ATP binding"/>
    <property type="evidence" value="ECO:0007669"/>
    <property type="project" value="UniProtKB-KW"/>
</dbReference>
<reference evidence="5 6" key="1">
    <citation type="journal article" date="2011" name="PLoS Pathog.">
        <title>Dynamic evolution of pathogenicity revealed by sequencing and comparative genomics of 19 Pseudomonas syringae isolates.</title>
        <authorList>
            <person name="Baltrus D.A."/>
            <person name="Nishimura M.T."/>
            <person name="Romanchuk A."/>
            <person name="Chang J.H."/>
            <person name="Mukhtar M.S."/>
            <person name="Cherkis K."/>
            <person name="Roach J."/>
            <person name="Grant S.R."/>
            <person name="Jones C.D."/>
            <person name="Dangl J.L."/>
        </authorList>
    </citation>
    <scope>NUCLEOTIDE SEQUENCE [LARGE SCALE GENOMIC DNA]</scope>
    <source>
        <strain evidence="5 6">301020</strain>
    </source>
</reference>
<dbReference type="Gene3D" id="3.40.50.300">
    <property type="entry name" value="P-loop containing nucleotide triphosphate hydrolases"/>
    <property type="match status" value="1"/>
</dbReference>
<dbReference type="InterPro" id="IPR003439">
    <property type="entry name" value="ABC_transporter-like_ATP-bd"/>
</dbReference>
<organism evidence="5 6">
    <name type="scientific">Pseudomonas amygdali pv. mori str. 301020</name>
    <dbReference type="NCBI Taxonomy" id="629261"/>
    <lineage>
        <taxon>Bacteria</taxon>
        <taxon>Pseudomonadati</taxon>
        <taxon>Pseudomonadota</taxon>
        <taxon>Gammaproteobacteria</taxon>
        <taxon>Pseudomonadales</taxon>
        <taxon>Pseudomonadaceae</taxon>
        <taxon>Pseudomonas</taxon>
        <taxon>Pseudomonas amygdali</taxon>
    </lineage>
</organism>
<dbReference type="PANTHER" id="PTHR43776">
    <property type="entry name" value="TRANSPORT ATP-BINDING PROTEIN"/>
    <property type="match status" value="1"/>
</dbReference>
<evidence type="ECO:0000313" key="6">
    <source>
        <dbReference type="Proteomes" id="UP000003465"/>
    </source>
</evidence>
<keyword evidence="1" id="KW-0813">Transport</keyword>
<keyword evidence="3 5" id="KW-0067">ATP-binding</keyword>
<evidence type="ECO:0000259" key="4">
    <source>
        <dbReference type="Pfam" id="PF00005"/>
    </source>
</evidence>
<evidence type="ECO:0000256" key="3">
    <source>
        <dbReference type="ARBA" id="ARBA00022840"/>
    </source>
</evidence>
<accession>A0A656GL59</accession>
<feature type="non-terminal residue" evidence="5">
    <location>
        <position position="116"/>
    </location>
</feature>
<comment type="caution">
    <text evidence="5">The sequence shown here is derived from an EMBL/GenBank/DDBJ whole genome shotgun (WGS) entry which is preliminary data.</text>
</comment>
<feature type="non-terminal residue" evidence="5">
    <location>
        <position position="1"/>
    </location>
</feature>
<evidence type="ECO:0000256" key="1">
    <source>
        <dbReference type="ARBA" id="ARBA00022448"/>
    </source>
</evidence>
<evidence type="ECO:0000313" key="5">
    <source>
        <dbReference type="EMBL" id="EGH26060.1"/>
    </source>
</evidence>
<dbReference type="Pfam" id="PF00005">
    <property type="entry name" value="ABC_tran"/>
    <property type="match status" value="1"/>
</dbReference>
<protein>
    <submittedName>
        <fullName evidence="5">Peptide ABC transporter ATP-binding protein</fullName>
    </submittedName>
</protein>
<evidence type="ECO:0000256" key="2">
    <source>
        <dbReference type="ARBA" id="ARBA00022741"/>
    </source>
</evidence>
<dbReference type="InterPro" id="IPR050319">
    <property type="entry name" value="ABC_transp_ATP-bind"/>
</dbReference>
<dbReference type="InterPro" id="IPR027417">
    <property type="entry name" value="P-loop_NTPase"/>
</dbReference>
<keyword evidence="2" id="KW-0547">Nucleotide-binding</keyword>
<feature type="domain" description="ABC transporter" evidence="4">
    <location>
        <begin position="41"/>
        <end position="109"/>
    </location>
</feature>
<dbReference type="SUPFAM" id="SSF52540">
    <property type="entry name" value="P-loop containing nucleoside triphosphate hydrolases"/>
    <property type="match status" value="1"/>
</dbReference>